<organism evidence="7 8">
    <name type="scientific">Bradyrhizobium oligotrophicum S58</name>
    <dbReference type="NCBI Taxonomy" id="1245469"/>
    <lineage>
        <taxon>Bacteria</taxon>
        <taxon>Pseudomonadati</taxon>
        <taxon>Pseudomonadota</taxon>
        <taxon>Alphaproteobacteria</taxon>
        <taxon>Hyphomicrobiales</taxon>
        <taxon>Nitrobacteraceae</taxon>
        <taxon>Bradyrhizobium</taxon>
    </lineage>
</organism>
<evidence type="ECO:0000313" key="8">
    <source>
        <dbReference type="Proteomes" id="UP000011841"/>
    </source>
</evidence>
<gene>
    <name evidence="3" type="primary">rlpA</name>
    <name evidence="7" type="ORF">S58_04220</name>
</gene>
<feature type="domain" description="RlpA-like protein double-psi beta-barrel" evidence="6">
    <location>
        <begin position="93"/>
        <end position="177"/>
    </location>
</feature>
<dbReference type="EMBL" id="AP012603">
    <property type="protein sequence ID" value="BAM86438.1"/>
    <property type="molecule type" value="Genomic_DNA"/>
</dbReference>
<comment type="similarity">
    <text evidence="3 4">Belongs to the RlpA family.</text>
</comment>
<dbReference type="Gene3D" id="2.40.40.10">
    <property type="entry name" value="RlpA-like domain"/>
    <property type="match status" value="1"/>
</dbReference>
<feature type="compositionally biased region" description="Basic residues" evidence="5">
    <location>
        <begin position="37"/>
        <end position="53"/>
    </location>
</feature>
<dbReference type="SUPFAM" id="SSF50685">
    <property type="entry name" value="Barwin-like endoglucanases"/>
    <property type="match status" value="1"/>
</dbReference>
<dbReference type="STRING" id="1245469.S58_04220"/>
<evidence type="ECO:0000256" key="2">
    <source>
        <dbReference type="ARBA" id="ARBA00023316"/>
    </source>
</evidence>
<dbReference type="AlphaFoldDB" id="M4Z083"/>
<dbReference type="eggNOG" id="COG0797">
    <property type="taxonomic scope" value="Bacteria"/>
</dbReference>
<evidence type="ECO:0000259" key="6">
    <source>
        <dbReference type="Pfam" id="PF03330"/>
    </source>
</evidence>
<dbReference type="NCBIfam" id="TIGR00413">
    <property type="entry name" value="rlpA"/>
    <property type="match status" value="1"/>
</dbReference>
<dbReference type="Proteomes" id="UP000011841">
    <property type="component" value="Chromosome"/>
</dbReference>
<evidence type="ECO:0000313" key="7">
    <source>
        <dbReference type="EMBL" id="BAM86438.1"/>
    </source>
</evidence>
<name>M4Z083_9BRAD</name>
<dbReference type="GO" id="GO:0071555">
    <property type="term" value="P:cell wall organization"/>
    <property type="evidence" value="ECO:0007669"/>
    <property type="project" value="UniProtKB-KW"/>
</dbReference>
<dbReference type="GO" id="GO:0008932">
    <property type="term" value="F:lytic endotransglycosylase activity"/>
    <property type="evidence" value="ECO:0007669"/>
    <property type="project" value="UniProtKB-UniRule"/>
</dbReference>
<evidence type="ECO:0000256" key="5">
    <source>
        <dbReference type="SAM" id="MobiDB-lite"/>
    </source>
</evidence>
<dbReference type="Pfam" id="PF03330">
    <property type="entry name" value="DPBB_1"/>
    <property type="match status" value="1"/>
</dbReference>
<dbReference type="GeneID" id="301814432"/>
<dbReference type="CDD" id="cd22268">
    <property type="entry name" value="DPBB_RlpA-like"/>
    <property type="match status" value="1"/>
</dbReference>
<dbReference type="InterPro" id="IPR036908">
    <property type="entry name" value="RlpA-like_sf"/>
</dbReference>
<dbReference type="RefSeq" id="WP_015663576.1">
    <property type="nucleotide sequence ID" value="NC_020453.1"/>
</dbReference>
<protein>
    <recommendedName>
        <fullName evidence="3">Endolytic peptidoglycan transglycosylase RlpA</fullName>
        <ecNumber evidence="3">4.2.2.-</ecNumber>
    </recommendedName>
</protein>
<feature type="region of interest" description="Disordered" evidence="5">
    <location>
        <begin position="33"/>
        <end position="65"/>
    </location>
</feature>
<sequence length="182" mass="18936">MLKLKNLSAGKIAGSRTALAVAVTLIVGGTATEASARSRHHHHHARHHHHHMARQAAQPAADSFSNGWSSNGSSWMNANASVSPSSGTGRSFSGMASYYGNESGSRTASGQRMNANAMTCAHRSLPFGTKLRVTHGGNSVIVTVNDRGPFIRGRVLDLSTGAARAIGLTRAGVGRVTAEVVS</sequence>
<accession>M4Z083</accession>
<dbReference type="InterPro" id="IPR009009">
    <property type="entry name" value="RlpA-like_DPBB"/>
</dbReference>
<keyword evidence="8" id="KW-1185">Reference proteome</keyword>
<dbReference type="InterPro" id="IPR012997">
    <property type="entry name" value="RplA"/>
</dbReference>
<dbReference type="HAMAP" id="MF_02071">
    <property type="entry name" value="RlpA"/>
    <property type="match status" value="1"/>
</dbReference>
<evidence type="ECO:0000256" key="4">
    <source>
        <dbReference type="RuleBase" id="RU003495"/>
    </source>
</evidence>
<dbReference type="OrthoDB" id="9779128at2"/>
<dbReference type="GO" id="GO:0000270">
    <property type="term" value="P:peptidoglycan metabolic process"/>
    <property type="evidence" value="ECO:0007669"/>
    <property type="project" value="UniProtKB-UniRule"/>
</dbReference>
<keyword evidence="2 3" id="KW-0961">Cell wall biogenesis/degradation</keyword>
<dbReference type="InterPro" id="IPR034718">
    <property type="entry name" value="RlpA"/>
</dbReference>
<feature type="compositionally biased region" description="Low complexity" evidence="5">
    <location>
        <begin position="54"/>
        <end position="65"/>
    </location>
</feature>
<dbReference type="PANTHER" id="PTHR34183">
    <property type="entry name" value="ENDOLYTIC PEPTIDOGLYCAN TRANSGLYCOSYLASE RLPA"/>
    <property type="match status" value="1"/>
</dbReference>
<dbReference type="EC" id="4.2.2.-" evidence="3"/>
<dbReference type="PANTHER" id="PTHR34183:SF8">
    <property type="entry name" value="ENDOLYTIC PEPTIDOGLYCAN TRANSGLYCOSYLASE RLPA-RELATED"/>
    <property type="match status" value="1"/>
</dbReference>
<dbReference type="HOGENOM" id="CLU_042923_6_4_5"/>
<evidence type="ECO:0000256" key="1">
    <source>
        <dbReference type="ARBA" id="ARBA00023239"/>
    </source>
</evidence>
<evidence type="ECO:0000256" key="3">
    <source>
        <dbReference type="HAMAP-Rule" id="MF_02071"/>
    </source>
</evidence>
<proteinExistence type="inferred from homology"/>
<comment type="function">
    <text evidence="3">Lytic transglycosylase with a strong preference for naked glycan strands that lack stem peptides.</text>
</comment>
<dbReference type="KEGG" id="aol:S58_04220"/>
<dbReference type="PATRIC" id="fig|1245469.3.peg.426"/>
<keyword evidence="1 3" id="KW-0456">Lyase</keyword>
<reference evidence="7 8" key="1">
    <citation type="journal article" date="2013" name="Appl. Environ. Microbiol.">
        <title>Genome analysis suggests that the soil oligotrophic bacterium Agromonas oligotrophica (Bradyrhizobium oligotrophicum) is a nitrogen-fixing symbiont of Aeschynomene indica.</title>
        <authorList>
            <person name="Okubo T."/>
            <person name="Fukushima S."/>
            <person name="Itakura M."/>
            <person name="Oshima K."/>
            <person name="Longtonglang A."/>
            <person name="Teaumroong N."/>
            <person name="Mitsui H."/>
            <person name="Hattori M."/>
            <person name="Hattori R."/>
            <person name="Hattori T."/>
            <person name="Minamisawa K."/>
        </authorList>
    </citation>
    <scope>NUCLEOTIDE SEQUENCE [LARGE SCALE GENOMIC DNA]</scope>
    <source>
        <strain evidence="7 8">S58</strain>
    </source>
</reference>